<evidence type="ECO:0000313" key="3">
    <source>
        <dbReference type="Proteomes" id="UP001270362"/>
    </source>
</evidence>
<gene>
    <name evidence="2" type="ORF">B0T22DRAFT_246194</name>
</gene>
<name>A0AAE1C8T1_9PEZI</name>
<dbReference type="AlphaFoldDB" id="A0AAE1C8T1"/>
<accession>A0AAE1C8T1</accession>
<dbReference type="Proteomes" id="UP001270362">
    <property type="component" value="Unassembled WGS sequence"/>
</dbReference>
<evidence type="ECO:0000313" key="2">
    <source>
        <dbReference type="EMBL" id="KAK3683353.1"/>
    </source>
</evidence>
<feature type="compositionally biased region" description="Low complexity" evidence="1">
    <location>
        <begin position="139"/>
        <end position="155"/>
    </location>
</feature>
<dbReference type="EMBL" id="JAULSO010000004">
    <property type="protein sequence ID" value="KAK3683353.1"/>
    <property type="molecule type" value="Genomic_DNA"/>
</dbReference>
<keyword evidence="3" id="KW-1185">Reference proteome</keyword>
<feature type="region of interest" description="Disordered" evidence="1">
    <location>
        <begin position="127"/>
        <end position="155"/>
    </location>
</feature>
<comment type="caution">
    <text evidence="2">The sequence shown here is derived from an EMBL/GenBank/DDBJ whole genome shotgun (WGS) entry which is preliminary data.</text>
</comment>
<reference evidence="2" key="2">
    <citation type="submission" date="2023-06" db="EMBL/GenBank/DDBJ databases">
        <authorList>
            <consortium name="Lawrence Berkeley National Laboratory"/>
            <person name="Haridas S."/>
            <person name="Hensen N."/>
            <person name="Bonometti L."/>
            <person name="Westerberg I."/>
            <person name="Brannstrom I.O."/>
            <person name="Guillou S."/>
            <person name="Cros-Aarteil S."/>
            <person name="Calhoun S."/>
            <person name="Kuo A."/>
            <person name="Mondo S."/>
            <person name="Pangilinan J."/>
            <person name="Riley R."/>
            <person name="Labutti K."/>
            <person name="Andreopoulos B."/>
            <person name="Lipzen A."/>
            <person name="Chen C."/>
            <person name="Yanf M."/>
            <person name="Daum C."/>
            <person name="Ng V."/>
            <person name="Clum A."/>
            <person name="Steindorff A."/>
            <person name="Ohm R."/>
            <person name="Martin F."/>
            <person name="Silar P."/>
            <person name="Natvig D."/>
            <person name="Lalanne C."/>
            <person name="Gautier V."/>
            <person name="Ament-Velasquez S.L."/>
            <person name="Kruys A."/>
            <person name="Hutchinson M.I."/>
            <person name="Powell A.J."/>
            <person name="Barry K."/>
            <person name="Miller A.N."/>
            <person name="Grigoriev I.V."/>
            <person name="Debuchy R."/>
            <person name="Gladieux P."/>
            <person name="Thoren M.H."/>
            <person name="Johannesson H."/>
        </authorList>
    </citation>
    <scope>NUCLEOTIDE SEQUENCE</scope>
    <source>
        <strain evidence="2">CBS 314.62</strain>
    </source>
</reference>
<evidence type="ECO:0000256" key="1">
    <source>
        <dbReference type="SAM" id="MobiDB-lite"/>
    </source>
</evidence>
<proteinExistence type="predicted"/>
<organism evidence="2 3">
    <name type="scientific">Podospora appendiculata</name>
    <dbReference type="NCBI Taxonomy" id="314037"/>
    <lineage>
        <taxon>Eukaryota</taxon>
        <taxon>Fungi</taxon>
        <taxon>Dikarya</taxon>
        <taxon>Ascomycota</taxon>
        <taxon>Pezizomycotina</taxon>
        <taxon>Sordariomycetes</taxon>
        <taxon>Sordariomycetidae</taxon>
        <taxon>Sordariales</taxon>
        <taxon>Podosporaceae</taxon>
        <taxon>Podospora</taxon>
    </lineage>
</organism>
<sequence>MYCPGTGWIPWGRFSMPTNHHRIYVPGSQLRWRDTRKRLHCELALCWSKDCMCLLPGREDVGTRRQISSPHHPWEIRLVFFSQTLFSSSSSSVAAAIPISTQGNRVHPPDLCKVCLLSTFPSITQQTPVTGSETWDGESTTFSDSDSDTTRTTPS</sequence>
<protein>
    <submittedName>
        <fullName evidence="2">Uncharacterized protein</fullName>
    </submittedName>
</protein>
<reference evidence="2" key="1">
    <citation type="journal article" date="2023" name="Mol. Phylogenet. Evol.">
        <title>Genome-scale phylogeny and comparative genomics of the fungal order Sordariales.</title>
        <authorList>
            <person name="Hensen N."/>
            <person name="Bonometti L."/>
            <person name="Westerberg I."/>
            <person name="Brannstrom I.O."/>
            <person name="Guillou S."/>
            <person name="Cros-Aarteil S."/>
            <person name="Calhoun S."/>
            <person name="Haridas S."/>
            <person name="Kuo A."/>
            <person name="Mondo S."/>
            <person name="Pangilinan J."/>
            <person name="Riley R."/>
            <person name="LaButti K."/>
            <person name="Andreopoulos B."/>
            <person name="Lipzen A."/>
            <person name="Chen C."/>
            <person name="Yan M."/>
            <person name="Daum C."/>
            <person name="Ng V."/>
            <person name="Clum A."/>
            <person name="Steindorff A."/>
            <person name="Ohm R.A."/>
            <person name="Martin F."/>
            <person name="Silar P."/>
            <person name="Natvig D.O."/>
            <person name="Lalanne C."/>
            <person name="Gautier V."/>
            <person name="Ament-Velasquez S.L."/>
            <person name="Kruys A."/>
            <person name="Hutchinson M.I."/>
            <person name="Powell A.J."/>
            <person name="Barry K."/>
            <person name="Miller A.N."/>
            <person name="Grigoriev I.V."/>
            <person name="Debuchy R."/>
            <person name="Gladieux P."/>
            <person name="Hiltunen Thoren M."/>
            <person name="Johannesson H."/>
        </authorList>
    </citation>
    <scope>NUCLEOTIDE SEQUENCE</scope>
    <source>
        <strain evidence="2">CBS 314.62</strain>
    </source>
</reference>